<reference evidence="3" key="1">
    <citation type="submission" date="2021-06" db="EMBL/GenBank/DDBJ databases">
        <authorList>
            <person name="Gannon L."/>
            <person name="Redgwell R T."/>
            <person name="Michniewski S."/>
            <person name="Harrison D C."/>
            <person name="Millard A."/>
        </authorList>
    </citation>
    <scope>NUCLEOTIDE SEQUENCE</scope>
</reference>
<keyword evidence="1" id="KW-0472">Membrane</keyword>
<dbReference type="SUPFAM" id="SSF53955">
    <property type="entry name" value="Lysozyme-like"/>
    <property type="match status" value="1"/>
</dbReference>
<evidence type="ECO:0000259" key="2">
    <source>
        <dbReference type="Pfam" id="PF01464"/>
    </source>
</evidence>
<accession>A0A8D9FRJ4</accession>
<dbReference type="Gene3D" id="1.10.530.10">
    <property type="match status" value="1"/>
</dbReference>
<evidence type="ECO:0000313" key="3">
    <source>
        <dbReference type="EMBL" id="CAG7580477.1"/>
    </source>
</evidence>
<organism evidence="3">
    <name type="scientific">uncultured marine phage</name>
    <dbReference type="NCBI Taxonomy" id="707152"/>
    <lineage>
        <taxon>Viruses</taxon>
        <taxon>environmental samples</taxon>
    </lineage>
</organism>
<feature type="domain" description="Transglycosylase SLT" evidence="2">
    <location>
        <begin position="168"/>
        <end position="274"/>
    </location>
</feature>
<dbReference type="InterPro" id="IPR008258">
    <property type="entry name" value="Transglycosylase_SLT_dom_1"/>
</dbReference>
<sequence>MVRKLAERLYNKMVISTASKYKFYEKYVRWGIINVLERYLNPEIYSDTRWKKFKRTTWDLRVPIMSLMLLSGVLGTFFIFGSISRNSEISELDDNINVRNKMLSEYYEDKVELQSIIDKKDVKIDSLYNYFETREYIEYVIFSQAKIDDFELNMSRVSDEILFLMWEQCNKYNIPYTIYFRLIDKESGFKFIANHGGSGAFGYMQVMPATFRSYAKILGLKGGHTEENNILVGSYMLNKNYKYWKSKGRDDRSAWRFTLAEYNAGQGNMQVYNSDSTKVIGHYIPSYTLSYINFIMKYYED</sequence>
<keyword evidence="1" id="KW-0812">Transmembrane</keyword>
<feature type="transmembrane region" description="Helical" evidence="1">
    <location>
        <begin position="60"/>
        <end position="80"/>
    </location>
</feature>
<protein>
    <submittedName>
        <fullName evidence="3">Putative lytic transglycosylase</fullName>
    </submittedName>
</protein>
<proteinExistence type="predicted"/>
<keyword evidence="1" id="KW-1133">Transmembrane helix</keyword>
<dbReference type="InterPro" id="IPR023346">
    <property type="entry name" value="Lysozyme-like_dom_sf"/>
</dbReference>
<evidence type="ECO:0000256" key="1">
    <source>
        <dbReference type="SAM" id="Phobius"/>
    </source>
</evidence>
<dbReference type="EMBL" id="OU342829">
    <property type="protein sequence ID" value="CAG7580477.1"/>
    <property type="molecule type" value="Genomic_DNA"/>
</dbReference>
<gene>
    <name evidence="3" type="ORF">SLAVMIC_00435</name>
</gene>
<dbReference type="CDD" id="cd00254">
    <property type="entry name" value="LT-like"/>
    <property type="match status" value="1"/>
</dbReference>
<name>A0A8D9FRJ4_9VIRU</name>
<dbReference type="Pfam" id="PF01464">
    <property type="entry name" value="SLT"/>
    <property type="match status" value="1"/>
</dbReference>